<keyword evidence="7" id="KW-0067">ATP-binding</keyword>
<dbReference type="InterPro" id="IPR008210">
    <property type="entry name" value="PEP_carboxykinase_N"/>
</dbReference>
<dbReference type="UniPathway" id="UPA00138"/>
<organism evidence="11">
    <name type="scientific">Favella ehrenbergii</name>
    <dbReference type="NCBI Taxonomy" id="182087"/>
    <lineage>
        <taxon>Eukaryota</taxon>
        <taxon>Sar</taxon>
        <taxon>Alveolata</taxon>
        <taxon>Ciliophora</taxon>
        <taxon>Intramacronucleata</taxon>
        <taxon>Spirotrichea</taxon>
        <taxon>Choreotrichia</taxon>
        <taxon>Tintinnida</taxon>
        <taxon>Xystonellidae</taxon>
        <taxon>Favella</taxon>
    </lineage>
</organism>
<keyword evidence="6" id="KW-0210">Decarboxylase</keyword>
<evidence type="ECO:0000256" key="3">
    <source>
        <dbReference type="ARBA" id="ARBA00012363"/>
    </source>
</evidence>
<keyword evidence="4" id="KW-0312">Gluconeogenesis</keyword>
<comment type="similarity">
    <text evidence="2">Belongs to the phosphoenolpyruvate carboxykinase (ATP) family.</text>
</comment>
<dbReference type="GO" id="GO:0005524">
    <property type="term" value="F:ATP binding"/>
    <property type="evidence" value="ECO:0007669"/>
    <property type="project" value="UniProtKB-KW"/>
</dbReference>
<dbReference type="EC" id="4.1.1.49" evidence="3"/>
<dbReference type="PANTHER" id="PTHR30031">
    <property type="entry name" value="PHOSPHOENOLPYRUVATE CARBOXYKINASE ATP"/>
    <property type="match status" value="1"/>
</dbReference>
<evidence type="ECO:0000256" key="1">
    <source>
        <dbReference type="ARBA" id="ARBA00004742"/>
    </source>
</evidence>
<protein>
    <recommendedName>
        <fullName evidence="3">phosphoenolpyruvate carboxykinase (ATP)</fullName>
        <ecNumber evidence="3">4.1.1.49</ecNumber>
    </recommendedName>
</protein>
<accession>A0A7S3HVA1</accession>
<sequence>MLIRNELETIKKDFTAGGPDFTIVNAGEFVADAGLADIGNKTSVSVNFTTKELVILGTSYAGEMKKGVFGIMHYYMPKRGALSMHCSANVGTDGDTTILFGLSGTGKTTLSSDPKRLLIGDDEHVWTDTNVFNIEGGCYAKADGLSRAREPDIFDAVKFGAIVENTRYREVEGQQRVINYDDISLTPNTRVCYPLEHIRNVKLPAIGGHPKNIIFLTCDAFGVMPPVSKLDPEQAMYHFISGYTSKVAGTEIGVTEPQMTFSACFGEAFLPLHPYVYAEMLAEKCEKHKAKVWLINTGWVRGGHGVGHRMSLTQTRAILDSIHDESLDMSNFNVMRRFNLKVPSECFGVDPEILRPIDCWPDRQSYKDAAKSLAEKFVKNFERYEAGVPDDVIKIGGPNMNM</sequence>
<comment type="pathway">
    <text evidence="1">Carbohydrate biosynthesis; gluconeogenesis.</text>
</comment>
<proteinExistence type="inferred from homology"/>
<name>A0A7S3HVA1_9SPIT</name>
<dbReference type="Pfam" id="PF01293">
    <property type="entry name" value="PEPCK_ATP"/>
    <property type="match status" value="1"/>
</dbReference>
<dbReference type="GO" id="GO:0004612">
    <property type="term" value="F:phosphoenolpyruvate carboxykinase (ATP) activity"/>
    <property type="evidence" value="ECO:0007669"/>
    <property type="project" value="UniProtKB-EC"/>
</dbReference>
<dbReference type="SUPFAM" id="SSF53795">
    <property type="entry name" value="PEP carboxykinase-like"/>
    <property type="match status" value="1"/>
</dbReference>
<dbReference type="EMBL" id="HBIE01003247">
    <property type="protein sequence ID" value="CAE0306196.1"/>
    <property type="molecule type" value="Transcribed_RNA"/>
</dbReference>
<dbReference type="GO" id="GO:0006094">
    <property type="term" value="P:gluconeogenesis"/>
    <property type="evidence" value="ECO:0007669"/>
    <property type="project" value="UniProtKB-UniPathway"/>
</dbReference>
<evidence type="ECO:0000256" key="4">
    <source>
        <dbReference type="ARBA" id="ARBA00022432"/>
    </source>
</evidence>
<evidence type="ECO:0000256" key="2">
    <source>
        <dbReference type="ARBA" id="ARBA00006052"/>
    </source>
</evidence>
<evidence type="ECO:0000256" key="6">
    <source>
        <dbReference type="ARBA" id="ARBA00022793"/>
    </source>
</evidence>
<dbReference type="PANTHER" id="PTHR30031:SF0">
    <property type="entry name" value="PHOSPHOENOLPYRUVATE CARBOXYKINASE (ATP)"/>
    <property type="match status" value="1"/>
</dbReference>
<evidence type="ECO:0000313" key="11">
    <source>
        <dbReference type="EMBL" id="CAE0306196.1"/>
    </source>
</evidence>
<evidence type="ECO:0000256" key="7">
    <source>
        <dbReference type="ARBA" id="ARBA00022840"/>
    </source>
</evidence>
<evidence type="ECO:0000256" key="9">
    <source>
        <dbReference type="ARBA" id="ARBA00047371"/>
    </source>
</evidence>
<evidence type="ECO:0000256" key="8">
    <source>
        <dbReference type="ARBA" id="ARBA00023239"/>
    </source>
</evidence>
<dbReference type="Gene3D" id="3.40.449.10">
    <property type="entry name" value="Phosphoenolpyruvate Carboxykinase, domain 1"/>
    <property type="match status" value="1"/>
</dbReference>
<keyword evidence="8" id="KW-0456">Lyase</keyword>
<reference evidence="11" key="1">
    <citation type="submission" date="2021-01" db="EMBL/GenBank/DDBJ databases">
        <authorList>
            <person name="Corre E."/>
            <person name="Pelletier E."/>
            <person name="Niang G."/>
            <person name="Scheremetjew M."/>
            <person name="Finn R."/>
            <person name="Kale V."/>
            <person name="Holt S."/>
            <person name="Cochrane G."/>
            <person name="Meng A."/>
            <person name="Brown T."/>
            <person name="Cohen L."/>
        </authorList>
    </citation>
    <scope>NUCLEOTIDE SEQUENCE</scope>
    <source>
        <strain evidence="11">Fehren 1</strain>
    </source>
</reference>
<dbReference type="SUPFAM" id="SSF68923">
    <property type="entry name" value="PEP carboxykinase N-terminal domain"/>
    <property type="match status" value="1"/>
</dbReference>
<evidence type="ECO:0000256" key="5">
    <source>
        <dbReference type="ARBA" id="ARBA00022741"/>
    </source>
</evidence>
<evidence type="ECO:0000313" key="10">
    <source>
        <dbReference type="EMBL" id="CAE0306195.1"/>
    </source>
</evidence>
<gene>
    <name evidence="10" type="ORF">FEHR0123_LOCUS1100</name>
    <name evidence="11" type="ORF">FEHR0123_LOCUS1101</name>
</gene>
<dbReference type="HAMAP" id="MF_00453">
    <property type="entry name" value="PEPCK_ATP"/>
    <property type="match status" value="1"/>
</dbReference>
<dbReference type="InterPro" id="IPR013035">
    <property type="entry name" value="PEP_carboxykinase_C"/>
</dbReference>
<dbReference type="EMBL" id="HBIE01003246">
    <property type="protein sequence ID" value="CAE0306195.1"/>
    <property type="molecule type" value="Transcribed_RNA"/>
</dbReference>
<dbReference type="AlphaFoldDB" id="A0A7S3HVA1"/>
<dbReference type="GO" id="GO:0005829">
    <property type="term" value="C:cytosol"/>
    <property type="evidence" value="ECO:0007669"/>
    <property type="project" value="TreeGrafter"/>
</dbReference>
<dbReference type="InterPro" id="IPR001272">
    <property type="entry name" value="PEP_carboxykinase_ATP"/>
</dbReference>
<dbReference type="Gene3D" id="2.170.8.10">
    <property type="entry name" value="Phosphoenolpyruvate Carboxykinase, domain 2"/>
    <property type="match status" value="1"/>
</dbReference>
<dbReference type="Gene3D" id="3.90.228.20">
    <property type="match status" value="1"/>
</dbReference>
<keyword evidence="5" id="KW-0547">Nucleotide-binding</keyword>
<comment type="catalytic activity">
    <reaction evidence="9">
        <text>oxaloacetate + ATP = phosphoenolpyruvate + ADP + CO2</text>
        <dbReference type="Rhea" id="RHEA:18617"/>
        <dbReference type="ChEBI" id="CHEBI:16452"/>
        <dbReference type="ChEBI" id="CHEBI:16526"/>
        <dbReference type="ChEBI" id="CHEBI:30616"/>
        <dbReference type="ChEBI" id="CHEBI:58702"/>
        <dbReference type="ChEBI" id="CHEBI:456216"/>
        <dbReference type="EC" id="4.1.1.49"/>
    </reaction>
</comment>